<dbReference type="InterPro" id="IPR036426">
    <property type="entry name" value="Bulb-type_lectin_dom_sf"/>
</dbReference>
<keyword evidence="1" id="KW-0732">Signal</keyword>
<accession>A0A9J6BAQ8</accession>
<evidence type="ECO:0000313" key="3">
    <source>
        <dbReference type="EMBL" id="KAG5666773.1"/>
    </source>
</evidence>
<dbReference type="SUPFAM" id="SSF51110">
    <property type="entry name" value="alpha-D-mannose-specific plant lectins"/>
    <property type="match status" value="2"/>
</dbReference>
<sequence length="301" mass="32628">MKIFLIFFVLVFAKASADNVLLSGNCLKAGQQLTSTSGCFAFIFQSDGNAVIYRLGANNSMTAIFSTQTYGTGADNICMQTDGNLVVYGGTRAYFSTGTSGTTGNRVIMQDDGNLVIYNSNSQVFWASNTAQTNVTCQASTTTTTVAPTTTTPATTTNSEFLNCDILKFLFDKNENFLKYACWIQDPNDQDCAVEVCKSIGMRLFVPSTTDDVTALAKATIEIFGTGGYTSIWISGNKMVNTPWRDSNSGGQDLFTNFSPNIVDYSPYSPGKCLSLSSFGVDGYQLVAYDCTKAQSFWCEF</sequence>
<dbReference type="SMART" id="SM00108">
    <property type="entry name" value="B_lectin"/>
    <property type="match status" value="1"/>
</dbReference>
<feature type="signal peptide" evidence="1">
    <location>
        <begin position="1"/>
        <end position="17"/>
    </location>
</feature>
<evidence type="ECO:0000256" key="1">
    <source>
        <dbReference type="SAM" id="SignalP"/>
    </source>
</evidence>
<evidence type="ECO:0000259" key="2">
    <source>
        <dbReference type="PROSITE" id="PS50927"/>
    </source>
</evidence>
<dbReference type="InterPro" id="IPR016186">
    <property type="entry name" value="C-type_lectin-like/link_sf"/>
</dbReference>
<dbReference type="EMBL" id="JADBJN010000004">
    <property type="protein sequence ID" value="KAG5666773.1"/>
    <property type="molecule type" value="Genomic_DNA"/>
</dbReference>
<reference evidence="3" key="1">
    <citation type="submission" date="2021-03" db="EMBL/GenBank/DDBJ databases">
        <title>Chromosome level genome of the anhydrobiotic midge Polypedilum vanderplanki.</title>
        <authorList>
            <person name="Yoshida Y."/>
            <person name="Kikawada T."/>
            <person name="Gusev O."/>
        </authorList>
    </citation>
    <scope>NUCLEOTIDE SEQUENCE</scope>
    <source>
        <strain evidence="3">NIAS01</strain>
        <tissue evidence="3">Whole body or cell culture</tissue>
    </source>
</reference>
<dbReference type="PROSITE" id="PS50927">
    <property type="entry name" value="BULB_LECTIN"/>
    <property type="match status" value="1"/>
</dbReference>
<dbReference type="InterPro" id="IPR016187">
    <property type="entry name" value="CTDL_fold"/>
</dbReference>
<protein>
    <recommendedName>
        <fullName evidence="2">Bulb-type lectin domain-containing protein</fullName>
    </recommendedName>
</protein>
<dbReference type="Proteomes" id="UP001107558">
    <property type="component" value="Chromosome 4"/>
</dbReference>
<dbReference type="SUPFAM" id="SSF56436">
    <property type="entry name" value="C-type lectin-like"/>
    <property type="match status" value="1"/>
</dbReference>
<dbReference type="OrthoDB" id="1884773at2759"/>
<dbReference type="CDD" id="cd00037">
    <property type="entry name" value="CLECT"/>
    <property type="match status" value="1"/>
</dbReference>
<dbReference type="Gene3D" id="3.10.100.10">
    <property type="entry name" value="Mannose-Binding Protein A, subunit A"/>
    <property type="match status" value="1"/>
</dbReference>
<proteinExistence type="predicted"/>
<evidence type="ECO:0000313" key="4">
    <source>
        <dbReference type="Proteomes" id="UP001107558"/>
    </source>
</evidence>
<dbReference type="InterPro" id="IPR001480">
    <property type="entry name" value="Bulb-type_lectin_dom"/>
</dbReference>
<dbReference type="Gene3D" id="2.90.10.10">
    <property type="entry name" value="Bulb-type lectin domain"/>
    <property type="match status" value="2"/>
</dbReference>
<dbReference type="AlphaFoldDB" id="A0A9J6BAQ8"/>
<feature type="domain" description="Bulb-type lectin" evidence="2">
    <location>
        <begin position="18"/>
        <end position="130"/>
    </location>
</feature>
<keyword evidence="4" id="KW-1185">Reference proteome</keyword>
<gene>
    <name evidence="3" type="ORF">PVAND_014783</name>
</gene>
<organism evidence="3 4">
    <name type="scientific">Polypedilum vanderplanki</name>
    <name type="common">Sleeping chironomid midge</name>
    <dbReference type="NCBI Taxonomy" id="319348"/>
    <lineage>
        <taxon>Eukaryota</taxon>
        <taxon>Metazoa</taxon>
        <taxon>Ecdysozoa</taxon>
        <taxon>Arthropoda</taxon>
        <taxon>Hexapoda</taxon>
        <taxon>Insecta</taxon>
        <taxon>Pterygota</taxon>
        <taxon>Neoptera</taxon>
        <taxon>Endopterygota</taxon>
        <taxon>Diptera</taxon>
        <taxon>Nematocera</taxon>
        <taxon>Chironomoidea</taxon>
        <taxon>Chironomidae</taxon>
        <taxon>Chironominae</taxon>
        <taxon>Polypedilum</taxon>
        <taxon>Polypedilum</taxon>
    </lineage>
</organism>
<feature type="chain" id="PRO_5039932789" description="Bulb-type lectin domain-containing protein" evidence="1">
    <location>
        <begin position="18"/>
        <end position="301"/>
    </location>
</feature>
<name>A0A9J6BAQ8_POLVA</name>
<comment type="caution">
    <text evidence="3">The sequence shown here is derived from an EMBL/GenBank/DDBJ whole genome shotgun (WGS) entry which is preliminary data.</text>
</comment>